<dbReference type="AlphaFoldDB" id="A0A9P6D653"/>
<evidence type="ECO:0000313" key="2">
    <source>
        <dbReference type="EMBL" id="KAF9492622.1"/>
    </source>
</evidence>
<name>A0A9P6D653_PLEER</name>
<keyword evidence="3" id="KW-1185">Reference proteome</keyword>
<organism evidence="2 3">
    <name type="scientific">Pleurotus eryngii</name>
    <name type="common">Boletus of the steppes</name>
    <dbReference type="NCBI Taxonomy" id="5323"/>
    <lineage>
        <taxon>Eukaryota</taxon>
        <taxon>Fungi</taxon>
        <taxon>Dikarya</taxon>
        <taxon>Basidiomycota</taxon>
        <taxon>Agaricomycotina</taxon>
        <taxon>Agaricomycetes</taxon>
        <taxon>Agaricomycetidae</taxon>
        <taxon>Agaricales</taxon>
        <taxon>Pleurotineae</taxon>
        <taxon>Pleurotaceae</taxon>
        <taxon>Pleurotus</taxon>
    </lineage>
</organism>
<dbReference type="PANTHER" id="PTHR46177">
    <property type="entry name" value="INTEGRASE CATALYTIC DOMAIN-CONTAINING PROTEIN"/>
    <property type="match status" value="1"/>
</dbReference>
<gene>
    <name evidence="2" type="ORF">BDN71DRAFT_1483764</name>
</gene>
<proteinExistence type="predicted"/>
<dbReference type="Pfam" id="PF24764">
    <property type="entry name" value="rva_4"/>
    <property type="match status" value="1"/>
</dbReference>
<evidence type="ECO:0000313" key="3">
    <source>
        <dbReference type="Proteomes" id="UP000807025"/>
    </source>
</evidence>
<dbReference type="InterPro" id="IPR058913">
    <property type="entry name" value="Integrase_dom_put"/>
</dbReference>
<reference evidence="2" key="1">
    <citation type="submission" date="2020-11" db="EMBL/GenBank/DDBJ databases">
        <authorList>
            <consortium name="DOE Joint Genome Institute"/>
            <person name="Ahrendt S."/>
            <person name="Riley R."/>
            <person name="Andreopoulos W."/>
            <person name="Labutti K."/>
            <person name="Pangilinan J."/>
            <person name="Ruiz-Duenas F.J."/>
            <person name="Barrasa J.M."/>
            <person name="Sanchez-Garcia M."/>
            <person name="Camarero S."/>
            <person name="Miyauchi S."/>
            <person name="Serrano A."/>
            <person name="Linde D."/>
            <person name="Babiker R."/>
            <person name="Drula E."/>
            <person name="Ayuso-Fernandez I."/>
            <person name="Pacheco R."/>
            <person name="Padilla G."/>
            <person name="Ferreira P."/>
            <person name="Barriuso J."/>
            <person name="Kellner H."/>
            <person name="Castanera R."/>
            <person name="Alfaro M."/>
            <person name="Ramirez L."/>
            <person name="Pisabarro A.G."/>
            <person name="Kuo A."/>
            <person name="Tritt A."/>
            <person name="Lipzen A."/>
            <person name="He G."/>
            <person name="Yan M."/>
            <person name="Ng V."/>
            <person name="Cullen D."/>
            <person name="Martin F."/>
            <person name="Rosso M.-N."/>
            <person name="Henrissat B."/>
            <person name="Hibbett D."/>
            <person name="Martinez A.T."/>
            <person name="Grigoriev I.V."/>
        </authorList>
    </citation>
    <scope>NUCLEOTIDE SEQUENCE</scope>
    <source>
        <strain evidence="2">ATCC 90797</strain>
    </source>
</reference>
<protein>
    <recommendedName>
        <fullName evidence="1">Integrase core domain-containing protein</fullName>
    </recommendedName>
</protein>
<dbReference type="PANTHER" id="PTHR46177:SF1">
    <property type="entry name" value="INTEGRASE CATALYTIC DOMAIN-CONTAINING PROTEIN"/>
    <property type="match status" value="1"/>
</dbReference>
<sequence length="422" mass="47733">MPNPTGKNSQGKKEYPPDNVLEASLRKYITRGLSQNDKLKRLVDDHHLSIGLSKLNQLERKFNIPSLRRCAPSVDIVRQAVVDEVDKDVAQRNGPAFVTGKLRLKGIMTPRDTVRKIMHEYYPEGFDVRFPGKVRPKIPRGTLTAIGPYHEVSADGHEKIAQQALKMGEVGISIYGWKDKWSSAALWVVAVPDCRSAGAIGHLYLDLIERIGGIPLQITVDKGSETGWQCAIQYALREVFAPDVDEDTYPPFVALKSVHNVAIEGFWHWLRQGTGLSLKEILLRGKTEQLFSPSVGLHKDLFNWIFPPLVQVALDDFCTAWNHHHVRQQPDKDMPSDHVPIDALEHPQYLAGLDCRIPIPAEVIGHLREFLTEQVGPREVYLQWVTEEFSQRAHEVHTSLRMPTITLENAWDIFVKMSDAMS</sequence>
<dbReference type="EMBL" id="MU154598">
    <property type="protein sequence ID" value="KAF9492622.1"/>
    <property type="molecule type" value="Genomic_DNA"/>
</dbReference>
<dbReference type="OrthoDB" id="2974164at2759"/>
<evidence type="ECO:0000259" key="1">
    <source>
        <dbReference type="Pfam" id="PF24764"/>
    </source>
</evidence>
<comment type="caution">
    <text evidence="2">The sequence shown here is derived from an EMBL/GenBank/DDBJ whole genome shotgun (WGS) entry which is preliminary data.</text>
</comment>
<feature type="domain" description="Integrase core" evidence="1">
    <location>
        <begin position="171"/>
        <end position="331"/>
    </location>
</feature>
<accession>A0A9P6D653</accession>
<dbReference type="Proteomes" id="UP000807025">
    <property type="component" value="Unassembled WGS sequence"/>
</dbReference>